<dbReference type="EMBL" id="JH600068">
    <property type="protein sequence ID" value="EIG54019.1"/>
    <property type="molecule type" value="Genomic_DNA"/>
</dbReference>
<sequence length="219" mass="24463">MIALCCLDAVSVRYLRELIDLLACCLTDLGQDPQLVIGELAPDVVNIVLDYYKAPTPELFVGQRYAVYQLEQLSPGCQFLNATSVRVLRNALAVWDFAEANTALLDSLGIRTDLLPVGHHPRMAMLQATNKDIDVLFYGSLNRRRETVLSQLARKSVRLKVLEGVFGADRDAFVARSRLVLNIHYFEAKLLEIVRIAHLRFFDAQRGIDPGLGQTLAPP</sequence>
<dbReference type="AlphaFoldDB" id="I2Q2L3"/>
<organism evidence="1">
    <name type="scientific">Desulfovibrio sp. U5L</name>
    <dbReference type="NCBI Taxonomy" id="596152"/>
    <lineage>
        <taxon>Bacteria</taxon>
        <taxon>Pseudomonadati</taxon>
        <taxon>Thermodesulfobacteriota</taxon>
        <taxon>Desulfovibrionia</taxon>
        <taxon>Desulfovibrionales</taxon>
        <taxon>Desulfovibrionaceae</taxon>
        <taxon>Desulfovibrio</taxon>
    </lineage>
</organism>
<dbReference type="HOGENOM" id="CLU_1259758_0_0_7"/>
<reference evidence="1" key="1">
    <citation type="submission" date="2011-11" db="EMBL/GenBank/DDBJ databases">
        <title>Improved High-Quality Draft sequence of Desulfovibrio sp. U5L.</title>
        <authorList>
            <consortium name="US DOE Joint Genome Institute"/>
            <person name="Lucas S."/>
            <person name="Han J."/>
            <person name="Lapidus A."/>
            <person name="Cheng J.-F."/>
            <person name="Goodwin L."/>
            <person name="Pitluck S."/>
            <person name="Peters L."/>
            <person name="Ovchinnikova G."/>
            <person name="Held B."/>
            <person name="Detter J.C."/>
            <person name="Han C."/>
            <person name="Tapia R."/>
            <person name="Land M."/>
            <person name="Hauser L."/>
            <person name="Kyrpides N."/>
            <person name="Ivanova N."/>
            <person name="Pagani I."/>
            <person name="Gabster J."/>
            <person name="Walker C."/>
            <person name="Stolyar S."/>
            <person name="Stahl D."/>
            <person name="Arkin A."/>
            <person name="Dehal P."/>
            <person name="Hazen T."/>
            <person name="Woyke T."/>
        </authorList>
    </citation>
    <scope>NUCLEOTIDE SEQUENCE [LARGE SCALE GENOMIC DNA]</scope>
    <source>
        <strain evidence="1">U5L</strain>
    </source>
</reference>
<proteinExistence type="predicted"/>
<dbReference type="STRING" id="596152.DesU5LDRAFT_2355"/>
<gene>
    <name evidence="1" type="ORF">DesU5LDRAFT_2355</name>
</gene>
<dbReference type="eggNOG" id="COG3118">
    <property type="taxonomic scope" value="Bacteria"/>
</dbReference>
<evidence type="ECO:0000313" key="1">
    <source>
        <dbReference type="EMBL" id="EIG54019.1"/>
    </source>
</evidence>
<name>I2Q2L3_9BACT</name>
<accession>I2Q2L3</accession>
<protein>
    <submittedName>
        <fullName evidence="1">Uncharacterized protein</fullName>
    </submittedName>
</protein>